<feature type="compositionally biased region" description="Low complexity" evidence="5">
    <location>
        <begin position="7"/>
        <end position="20"/>
    </location>
</feature>
<proteinExistence type="evidence at transcript level"/>
<dbReference type="PANTHER" id="PTHR48021:SF1">
    <property type="entry name" value="GH07001P-RELATED"/>
    <property type="match status" value="1"/>
</dbReference>
<feature type="transmembrane region" description="Helical" evidence="6">
    <location>
        <begin position="68"/>
        <end position="93"/>
    </location>
</feature>
<evidence type="ECO:0000256" key="2">
    <source>
        <dbReference type="ARBA" id="ARBA00022692"/>
    </source>
</evidence>
<feature type="transmembrane region" description="Helical" evidence="6">
    <location>
        <begin position="363"/>
        <end position="384"/>
    </location>
</feature>
<keyword evidence="4 6" id="KW-0472">Membrane</keyword>
<evidence type="ECO:0000256" key="1">
    <source>
        <dbReference type="ARBA" id="ARBA00004141"/>
    </source>
</evidence>
<comment type="subcellular location">
    <subcellularLocation>
        <location evidence="1">Membrane</location>
        <topology evidence="1">Multi-pass membrane protein</topology>
    </subcellularLocation>
</comment>
<feature type="transmembrane region" description="Helical" evidence="6">
    <location>
        <begin position="298"/>
        <end position="323"/>
    </location>
</feature>
<evidence type="ECO:0000259" key="7">
    <source>
        <dbReference type="PROSITE" id="PS50850"/>
    </source>
</evidence>
<evidence type="ECO:0000256" key="6">
    <source>
        <dbReference type="SAM" id="Phobius"/>
    </source>
</evidence>
<feature type="transmembrane region" description="Helical" evidence="6">
    <location>
        <begin position="113"/>
        <end position="138"/>
    </location>
</feature>
<dbReference type="PROSITE" id="PS00217">
    <property type="entry name" value="SUGAR_TRANSPORT_2"/>
    <property type="match status" value="1"/>
</dbReference>
<feature type="compositionally biased region" description="Basic and acidic residues" evidence="5">
    <location>
        <begin position="523"/>
        <end position="537"/>
    </location>
</feature>
<feature type="region of interest" description="Disordered" evidence="5">
    <location>
        <begin position="1"/>
        <end position="62"/>
    </location>
</feature>
<keyword evidence="8" id="KW-0813">Transport</keyword>
<reference evidence="8" key="2">
    <citation type="journal article" date="2015" name="J. Proteomics">
        <title>Sexual differences in the sialomes of the zebra tick, Rhipicephalus pulchellus.</title>
        <authorList>
            <person name="Tan A.W."/>
            <person name="Francischetti I.M."/>
            <person name="Slovak M."/>
            <person name="Kini R.M."/>
            <person name="Ribeiro J.M."/>
        </authorList>
    </citation>
    <scope>NUCLEOTIDE SEQUENCE</scope>
    <source>
        <tissue evidence="8">Salivary gland</tissue>
    </source>
</reference>
<dbReference type="InterPro" id="IPR003663">
    <property type="entry name" value="Sugar/inositol_transpt"/>
</dbReference>
<dbReference type="Gene3D" id="1.20.1250.20">
    <property type="entry name" value="MFS general substrate transporter like domains"/>
    <property type="match status" value="2"/>
</dbReference>
<dbReference type="SUPFAM" id="SSF103473">
    <property type="entry name" value="MFS general substrate transporter"/>
    <property type="match status" value="1"/>
</dbReference>
<feature type="transmembrane region" description="Helical" evidence="6">
    <location>
        <begin position="404"/>
        <end position="423"/>
    </location>
</feature>
<dbReference type="PRINTS" id="PR00171">
    <property type="entry name" value="SUGRTRNSPORT"/>
</dbReference>
<dbReference type="GO" id="GO:0022857">
    <property type="term" value="F:transmembrane transporter activity"/>
    <property type="evidence" value="ECO:0007669"/>
    <property type="project" value="InterPro"/>
</dbReference>
<name>L7MKV9_RHIPC</name>
<feature type="compositionally biased region" description="Polar residues" evidence="5">
    <location>
        <begin position="21"/>
        <end position="62"/>
    </location>
</feature>
<keyword evidence="8" id="KW-0762">Sugar transport</keyword>
<keyword evidence="2 6" id="KW-0812">Transmembrane</keyword>
<dbReference type="InterPro" id="IPR005829">
    <property type="entry name" value="Sugar_transporter_CS"/>
</dbReference>
<evidence type="ECO:0000256" key="3">
    <source>
        <dbReference type="ARBA" id="ARBA00022989"/>
    </source>
</evidence>
<feature type="domain" description="Major facilitator superfamily (MFS) profile" evidence="7">
    <location>
        <begin position="73"/>
        <end position="490"/>
    </location>
</feature>
<feature type="region of interest" description="Disordered" evidence="5">
    <location>
        <begin position="500"/>
        <end position="609"/>
    </location>
</feature>
<dbReference type="Pfam" id="PF00083">
    <property type="entry name" value="Sugar_tr"/>
    <property type="match status" value="1"/>
</dbReference>
<feature type="transmembrane region" description="Helical" evidence="6">
    <location>
        <begin position="169"/>
        <end position="191"/>
    </location>
</feature>
<reference evidence="8" key="1">
    <citation type="submission" date="2012-11" db="EMBL/GenBank/DDBJ databases">
        <authorList>
            <person name="Lucero-Rivera Y.E."/>
            <person name="Tovar-Ramirez D."/>
        </authorList>
    </citation>
    <scope>NUCLEOTIDE SEQUENCE</scope>
    <source>
        <tissue evidence="8">Salivary gland</tissue>
    </source>
</reference>
<feature type="transmembrane region" description="Helical" evidence="6">
    <location>
        <begin position="145"/>
        <end position="163"/>
    </location>
</feature>
<dbReference type="EMBL" id="GACK01000178">
    <property type="protein sequence ID" value="JAA64856.1"/>
    <property type="molecule type" value="mRNA"/>
</dbReference>
<dbReference type="PROSITE" id="PS50850">
    <property type="entry name" value="MFS"/>
    <property type="match status" value="1"/>
</dbReference>
<dbReference type="InterPro" id="IPR005828">
    <property type="entry name" value="MFS_sugar_transport-like"/>
</dbReference>
<feature type="transmembrane region" description="Helical" evidence="6">
    <location>
        <begin position="335"/>
        <end position="351"/>
    </location>
</feature>
<dbReference type="InterPro" id="IPR036259">
    <property type="entry name" value="MFS_trans_sf"/>
</dbReference>
<dbReference type="PANTHER" id="PTHR48021">
    <property type="match status" value="1"/>
</dbReference>
<protein>
    <submittedName>
        <fullName evidence="8">Putative sugar transporter</fullName>
    </submittedName>
</protein>
<feature type="transmembrane region" description="Helical" evidence="6">
    <location>
        <begin position="464"/>
        <end position="486"/>
    </location>
</feature>
<dbReference type="GO" id="GO:0016020">
    <property type="term" value="C:membrane"/>
    <property type="evidence" value="ECO:0007669"/>
    <property type="project" value="UniProtKB-SubCell"/>
</dbReference>
<dbReference type="InterPro" id="IPR050549">
    <property type="entry name" value="MFS_Trehalose_Transporter"/>
</dbReference>
<evidence type="ECO:0000256" key="5">
    <source>
        <dbReference type="SAM" id="MobiDB-lite"/>
    </source>
</evidence>
<feature type="transmembrane region" description="Helical" evidence="6">
    <location>
        <begin position="435"/>
        <end position="458"/>
    </location>
</feature>
<accession>L7MKV9</accession>
<organism evidence="8">
    <name type="scientific">Rhipicephalus pulchellus</name>
    <name type="common">Yellow backed tick</name>
    <name type="synonym">Dermacentor pulchellus</name>
    <dbReference type="NCBI Taxonomy" id="72859"/>
    <lineage>
        <taxon>Eukaryota</taxon>
        <taxon>Metazoa</taxon>
        <taxon>Ecdysozoa</taxon>
        <taxon>Arthropoda</taxon>
        <taxon>Chelicerata</taxon>
        <taxon>Arachnida</taxon>
        <taxon>Acari</taxon>
        <taxon>Parasitiformes</taxon>
        <taxon>Ixodida</taxon>
        <taxon>Ixodoidea</taxon>
        <taxon>Ixodidae</taxon>
        <taxon>Rhipicephalinae</taxon>
        <taxon>Rhipicephalus</taxon>
        <taxon>Rhipicephalus</taxon>
    </lineage>
</organism>
<feature type="compositionally biased region" description="Polar residues" evidence="5">
    <location>
        <begin position="594"/>
        <end position="609"/>
    </location>
</feature>
<feature type="transmembrane region" description="Helical" evidence="6">
    <location>
        <begin position="203"/>
        <end position="223"/>
    </location>
</feature>
<evidence type="ECO:0000313" key="8">
    <source>
        <dbReference type="EMBL" id="JAA64856.1"/>
    </source>
</evidence>
<feature type="non-terminal residue" evidence="8">
    <location>
        <position position="609"/>
    </location>
</feature>
<dbReference type="InterPro" id="IPR020846">
    <property type="entry name" value="MFS_dom"/>
</dbReference>
<sequence>MAASPPRRASSTVASPVSSTGKVTQVSPHTQRQHSPPGSPSSGRMQPGTPTNPGTETMEQCTNDQGPVTLFTSLMAGWAGSLCMGASIGYSLAAGRSLSQARDDASASSDQKLFWFDSLLPLGAVFGVLCGCCLAFWLGRRWPMAIGSLGSLCAWLVIARATANSWNLYIGRLMVGASTGVVSLVAPAYIAEIATAKDRGKQCGTIQTCIVAGMLYTYVVGQFTDWSRIALWCAVPSALSVVLTMRAVESPRWLMEQGEHDAAKKILRRIRFLTTHADGELEEIQAIYVKLPTPLRHYMLAVMIIVLQQFSGVNMLLSVATGLMPTTSSSTSRDFYIILASVQLVFTGLASQMLDIFGRVKPLAVSVTICACSMMALGSVYFAFANAHGDVDSELGHDLTKACKVVFCVGYSIGIGPATWVLAVELSPLRGNGCYFGTACVFHWASALAVMILVSTFSFSATSLALLAFFTAVATLVNGTAAFFLLPDTDSVSLEEILLEGQTDRPKKPQKANDLTQSSTMQPEKEEGQKKEQEKHKAAASGQAASGHVSPGHSKSPVPTSPKQTPRVSSHKSRKSSHAPHSRVDTREEDDVNGVTSPYVESQTASTVE</sequence>
<evidence type="ECO:0000256" key="4">
    <source>
        <dbReference type="ARBA" id="ARBA00023136"/>
    </source>
</evidence>
<dbReference type="AlphaFoldDB" id="L7MKV9"/>
<feature type="compositionally biased region" description="Basic residues" evidence="5">
    <location>
        <begin position="569"/>
        <end position="581"/>
    </location>
</feature>
<keyword evidence="3 6" id="KW-1133">Transmembrane helix</keyword>